<dbReference type="InterPro" id="IPR036034">
    <property type="entry name" value="PDZ_sf"/>
</dbReference>
<dbReference type="KEGG" id="fmr:Fuma_05027"/>
<evidence type="ECO:0000313" key="7">
    <source>
        <dbReference type="Proteomes" id="UP000187735"/>
    </source>
</evidence>
<evidence type="ECO:0000256" key="4">
    <source>
        <dbReference type="SAM" id="SignalP"/>
    </source>
</evidence>
<gene>
    <name evidence="6" type="primary">htrA_4</name>
    <name evidence="6" type="ORF">Fuma_05027</name>
</gene>
<dbReference type="AlphaFoldDB" id="A0A1P8WMU1"/>
<sequence length="512" mass="56168" precursor="true">MAAACRRLPVSCLLALLLCTASTNADEEANLTAVVKVHSKNRTISLSSPWRKQSPRPVSGSGVIIGPGQLLTNAHVVLNTTEVTLQPFNSSERIPADVKILAPGIDLALLEFEPTGVLADVKPLELADESPKVQSTVRVYGYPTGGDSQSVTEGIVSRIEHTSYRYGTKGMRIQIDAAINAGNSGGPAMVDGRIAGLAFSVRSSANDIGYVIPTEEIQGFLKDVEDGTYDGKADFHVKFQYLENKTLRRKLGIPADTTGVLCHGVREQPDSPLQDGDVITKLADYDIDNRGRCRFKNDISLSFTRLAIEIEEDGVVPMTVLRDGAEQQLQVPVETRKKLIDYTVGRSPRYFIYGPVLFSEATADYNGAIESAISSGSASQRRAMSFSKSMMQASESPLLKRMGEFKDEDSKEELVVVTKLLTHATARGYRALPYFFTVKSINDQKVTGFAQMVELLRDAEGEFVEIQFHDLIADVIVLDRQEVLDATEDILEDNGIVRQGSRDLMKVWNNKD</sequence>
<dbReference type="Gene3D" id="2.40.10.120">
    <property type="match status" value="1"/>
</dbReference>
<dbReference type="Pfam" id="PF17815">
    <property type="entry name" value="PDZ_3"/>
    <property type="match status" value="1"/>
</dbReference>
<dbReference type="Proteomes" id="UP000187735">
    <property type="component" value="Chromosome"/>
</dbReference>
<dbReference type="InterPro" id="IPR041517">
    <property type="entry name" value="DEGP_PDZ"/>
</dbReference>
<dbReference type="GO" id="GO:0006508">
    <property type="term" value="P:proteolysis"/>
    <property type="evidence" value="ECO:0007669"/>
    <property type="project" value="UniProtKB-KW"/>
</dbReference>
<dbReference type="OrthoDB" id="9758917at2"/>
<reference evidence="6 7" key="1">
    <citation type="journal article" date="2016" name="Front. Microbiol.">
        <title>Fuerstia marisgermanicae gen. nov., sp. nov., an Unusual Member of the Phylum Planctomycetes from the German Wadden Sea.</title>
        <authorList>
            <person name="Kohn T."/>
            <person name="Heuer A."/>
            <person name="Jogler M."/>
            <person name="Vollmers J."/>
            <person name="Boedeker C."/>
            <person name="Bunk B."/>
            <person name="Rast P."/>
            <person name="Borchert D."/>
            <person name="Glockner I."/>
            <person name="Freese H.M."/>
            <person name="Klenk H.P."/>
            <person name="Overmann J."/>
            <person name="Kaster A.K."/>
            <person name="Rohde M."/>
            <person name="Wiegand S."/>
            <person name="Jogler C."/>
        </authorList>
    </citation>
    <scope>NUCLEOTIDE SEQUENCE [LARGE SCALE GENOMIC DNA]</scope>
    <source>
        <strain evidence="6 7">NH11</strain>
    </source>
</reference>
<feature type="signal peptide" evidence="4">
    <location>
        <begin position="1"/>
        <end position="25"/>
    </location>
</feature>
<name>A0A1P8WMU1_9PLAN</name>
<evidence type="ECO:0000256" key="2">
    <source>
        <dbReference type="ARBA" id="ARBA00022801"/>
    </source>
</evidence>
<dbReference type="InterPro" id="IPR046449">
    <property type="entry name" value="DEGP_PDZ_sf"/>
</dbReference>
<organism evidence="6 7">
    <name type="scientific">Fuerstiella marisgermanici</name>
    <dbReference type="NCBI Taxonomy" id="1891926"/>
    <lineage>
        <taxon>Bacteria</taxon>
        <taxon>Pseudomonadati</taxon>
        <taxon>Planctomycetota</taxon>
        <taxon>Planctomycetia</taxon>
        <taxon>Planctomycetales</taxon>
        <taxon>Planctomycetaceae</taxon>
        <taxon>Fuerstiella</taxon>
    </lineage>
</organism>
<dbReference type="Gene3D" id="2.30.42.10">
    <property type="match status" value="1"/>
</dbReference>
<keyword evidence="3" id="KW-0720">Serine protease</keyword>
<dbReference type="PANTHER" id="PTHR45980">
    <property type="match status" value="1"/>
</dbReference>
<keyword evidence="4" id="KW-0732">Signal</keyword>
<dbReference type="PANTHER" id="PTHR45980:SF9">
    <property type="entry name" value="PROTEASE DO-LIKE 10, MITOCHONDRIAL-RELATED"/>
    <property type="match status" value="1"/>
</dbReference>
<feature type="domain" description="Protease Do-like PDZ" evidence="5">
    <location>
        <begin position="344"/>
        <end position="503"/>
    </location>
</feature>
<evidence type="ECO:0000256" key="1">
    <source>
        <dbReference type="ARBA" id="ARBA00022670"/>
    </source>
</evidence>
<dbReference type="EMBL" id="CP017641">
    <property type="protein sequence ID" value="APZ95369.1"/>
    <property type="molecule type" value="Genomic_DNA"/>
</dbReference>
<keyword evidence="1 6" id="KW-0645">Protease</keyword>
<dbReference type="Gene3D" id="3.20.190.20">
    <property type="match status" value="1"/>
</dbReference>
<dbReference type="RefSeq" id="WP_077026541.1">
    <property type="nucleotide sequence ID" value="NZ_CP017641.1"/>
</dbReference>
<dbReference type="STRING" id="1891926.Fuma_05027"/>
<accession>A0A1P8WMU1</accession>
<dbReference type="SUPFAM" id="SSF50494">
    <property type="entry name" value="Trypsin-like serine proteases"/>
    <property type="match status" value="1"/>
</dbReference>
<dbReference type="InterPro" id="IPR001940">
    <property type="entry name" value="Peptidase_S1C"/>
</dbReference>
<evidence type="ECO:0000259" key="5">
    <source>
        <dbReference type="Pfam" id="PF17815"/>
    </source>
</evidence>
<evidence type="ECO:0000313" key="6">
    <source>
        <dbReference type="EMBL" id="APZ95369.1"/>
    </source>
</evidence>
<dbReference type="GO" id="GO:0004252">
    <property type="term" value="F:serine-type endopeptidase activity"/>
    <property type="evidence" value="ECO:0007669"/>
    <property type="project" value="InterPro"/>
</dbReference>
<evidence type="ECO:0000256" key="3">
    <source>
        <dbReference type="ARBA" id="ARBA00022825"/>
    </source>
</evidence>
<protein>
    <submittedName>
        <fullName evidence="6">Serine protease HtrA</fullName>
    </submittedName>
</protein>
<dbReference type="PRINTS" id="PR00834">
    <property type="entry name" value="PROTEASES2C"/>
</dbReference>
<keyword evidence="2" id="KW-0378">Hydrolase</keyword>
<dbReference type="InterPro" id="IPR009003">
    <property type="entry name" value="Peptidase_S1_PA"/>
</dbReference>
<proteinExistence type="predicted"/>
<keyword evidence="7" id="KW-1185">Reference proteome</keyword>
<dbReference type="Pfam" id="PF13365">
    <property type="entry name" value="Trypsin_2"/>
    <property type="match status" value="1"/>
</dbReference>
<feature type="chain" id="PRO_5012523851" evidence="4">
    <location>
        <begin position="26"/>
        <end position="512"/>
    </location>
</feature>